<dbReference type="AlphaFoldDB" id="A0A9X1PRQ1"/>
<dbReference type="InterPro" id="IPR000914">
    <property type="entry name" value="SBP_5_dom"/>
</dbReference>
<gene>
    <name evidence="5" type="ORF">L0P92_01715</name>
</gene>
<feature type="domain" description="Solute-binding protein family 5" evidence="4">
    <location>
        <begin position="95"/>
        <end position="435"/>
    </location>
</feature>
<dbReference type="PIRSF" id="PIRSF002741">
    <property type="entry name" value="MppA"/>
    <property type="match status" value="1"/>
</dbReference>
<evidence type="ECO:0000256" key="3">
    <source>
        <dbReference type="ARBA" id="ARBA00022729"/>
    </source>
</evidence>
<dbReference type="GO" id="GO:0042597">
    <property type="term" value="C:periplasmic space"/>
    <property type="evidence" value="ECO:0007669"/>
    <property type="project" value="UniProtKB-ARBA"/>
</dbReference>
<keyword evidence="6" id="KW-1185">Reference proteome</keyword>
<dbReference type="Pfam" id="PF00496">
    <property type="entry name" value="SBP_bac_5"/>
    <property type="match status" value="1"/>
</dbReference>
<dbReference type="Gene3D" id="3.40.190.10">
    <property type="entry name" value="Periplasmic binding protein-like II"/>
    <property type="match status" value="1"/>
</dbReference>
<dbReference type="PANTHER" id="PTHR30290">
    <property type="entry name" value="PERIPLASMIC BINDING COMPONENT OF ABC TRANSPORTER"/>
    <property type="match status" value="1"/>
</dbReference>
<comment type="similarity">
    <text evidence="1">Belongs to the bacterial solute-binding protein 5 family.</text>
</comment>
<name>A0A9X1PRQ1_STRM4</name>
<dbReference type="RefSeq" id="WP_234760580.1">
    <property type="nucleotide sequence ID" value="NZ_JAKEIP010000004.1"/>
</dbReference>
<dbReference type="SUPFAM" id="SSF53850">
    <property type="entry name" value="Periplasmic binding protein-like II"/>
    <property type="match status" value="1"/>
</dbReference>
<evidence type="ECO:0000313" key="5">
    <source>
        <dbReference type="EMBL" id="MCF1592290.1"/>
    </source>
</evidence>
<proteinExistence type="inferred from homology"/>
<dbReference type="EMBL" id="JAKEIP010000004">
    <property type="protein sequence ID" value="MCF1592290.1"/>
    <property type="molecule type" value="Genomic_DNA"/>
</dbReference>
<keyword evidence="2" id="KW-0813">Transport</keyword>
<evidence type="ECO:0000313" key="6">
    <source>
        <dbReference type="Proteomes" id="UP001139384"/>
    </source>
</evidence>
<dbReference type="Proteomes" id="UP001139384">
    <property type="component" value="Unassembled WGS sequence"/>
</dbReference>
<dbReference type="Gene3D" id="3.10.105.10">
    <property type="entry name" value="Dipeptide-binding Protein, Domain 3"/>
    <property type="match status" value="1"/>
</dbReference>
<accession>A0A9X1PRQ1</accession>
<evidence type="ECO:0000256" key="2">
    <source>
        <dbReference type="ARBA" id="ARBA00022448"/>
    </source>
</evidence>
<evidence type="ECO:0000259" key="4">
    <source>
        <dbReference type="Pfam" id="PF00496"/>
    </source>
</evidence>
<reference evidence="5" key="1">
    <citation type="submission" date="2022-01" db="EMBL/GenBank/DDBJ databases">
        <title>Draft Genome Sequences of Seven Type Strains of the Genus Streptomyces.</title>
        <authorList>
            <person name="Aziz S."/>
            <person name="Coretto E."/>
            <person name="Chronakova A."/>
            <person name="Sproer C."/>
            <person name="Huber K."/>
            <person name="Nouioui I."/>
            <person name="Gross H."/>
        </authorList>
    </citation>
    <scope>NUCLEOTIDE SEQUENCE</scope>
    <source>
        <strain evidence="5">DSM 103493</strain>
    </source>
</reference>
<dbReference type="GO" id="GO:0015833">
    <property type="term" value="P:peptide transport"/>
    <property type="evidence" value="ECO:0007669"/>
    <property type="project" value="TreeGrafter"/>
</dbReference>
<dbReference type="GO" id="GO:1904680">
    <property type="term" value="F:peptide transmembrane transporter activity"/>
    <property type="evidence" value="ECO:0007669"/>
    <property type="project" value="TreeGrafter"/>
</dbReference>
<dbReference type="GO" id="GO:0043190">
    <property type="term" value="C:ATP-binding cassette (ABC) transporter complex"/>
    <property type="evidence" value="ECO:0007669"/>
    <property type="project" value="InterPro"/>
</dbReference>
<dbReference type="InterPro" id="IPR039424">
    <property type="entry name" value="SBP_5"/>
</dbReference>
<keyword evidence="3" id="KW-0732">Signal</keyword>
<protein>
    <submittedName>
        <fullName evidence="5">ABC transporter substrate-binding protein</fullName>
    </submittedName>
</protein>
<dbReference type="InterPro" id="IPR030678">
    <property type="entry name" value="Peptide/Ni-bd"/>
</dbReference>
<comment type="caution">
    <text evidence="5">The sequence shown here is derived from an EMBL/GenBank/DDBJ whole genome shotgun (WGS) entry which is preliminary data.</text>
</comment>
<organism evidence="5 6">
    <name type="scientific">Streptomyces muensis</name>
    <dbReference type="NCBI Taxonomy" id="1077944"/>
    <lineage>
        <taxon>Bacteria</taxon>
        <taxon>Bacillati</taxon>
        <taxon>Actinomycetota</taxon>
        <taxon>Actinomycetes</taxon>
        <taxon>Kitasatosporales</taxon>
        <taxon>Streptomycetaceae</taxon>
        <taxon>Streptomyces</taxon>
    </lineage>
</organism>
<sequence length="531" mass="56024">MRVPTGPRHPSRSRSLPKAVAAGVTAALLLTACSAGGEAAAGKPNTEPAGVGDLLTVAYQAAPPTLDPAKIDQAFAGFVNPAYEPLIRRASDGSLKPALATSWKYVGKGNKLFELTLREKVTFADGGSLSADGVVKHLRYVQKTGGASAAFLQGATFTASGDRTVRIKFATPNPVVPDILTQDYVIGDVISPKALAKPTALATSTSGAGPYTLDPKATVAGDHYTFVANPHYWNKSDVHYKRVVLRAIANPNTAINALKTGQVDVASADYSVSASAKSAGLQIVQTPFVIQGINFLDRDGSLLKPLGDVRVRQAINYAIDRTAISKALLGEYGVPTSQFTVPGGEGYVAENKNAYPYDLAKAKRLLAEAGYPNGFTLPMLSLPYAGIGTMAQALSDQLGKAGIHVKLRTLNNPNAYLKELSGGDIASAAVGYGYQPTYMEGVGLFMPTAPVFNPRKSTSPELTRLFGELTTASQQERPAAARAIHDWLVDNAWFAPVAASPVFYYARANVGGLKVSAKSPLANLADWYPVR</sequence>
<dbReference type="PROSITE" id="PS51257">
    <property type="entry name" value="PROKAR_LIPOPROTEIN"/>
    <property type="match status" value="1"/>
</dbReference>
<evidence type="ECO:0000256" key="1">
    <source>
        <dbReference type="ARBA" id="ARBA00005695"/>
    </source>
</evidence>
<dbReference type="PANTHER" id="PTHR30290:SF9">
    <property type="entry name" value="OLIGOPEPTIDE-BINDING PROTEIN APPA"/>
    <property type="match status" value="1"/>
</dbReference>